<gene>
    <name evidence="2" type="ORF">J8A68_003319</name>
</gene>
<evidence type="ECO:0000313" key="2">
    <source>
        <dbReference type="EMBL" id="KAG7663141.1"/>
    </source>
</evidence>
<dbReference type="InterPro" id="IPR000244">
    <property type="entry name" value="Ribosomal_bL9"/>
</dbReference>
<dbReference type="GO" id="GO:0006412">
    <property type="term" value="P:translation"/>
    <property type="evidence" value="ECO:0007669"/>
    <property type="project" value="InterPro"/>
</dbReference>
<dbReference type="EMBL" id="JAGSYN010000144">
    <property type="protein sequence ID" value="KAG7663141.1"/>
    <property type="molecule type" value="Genomic_DNA"/>
</dbReference>
<feature type="domain" description="Ribosomal protein L9" evidence="1">
    <location>
        <begin position="31"/>
        <end position="71"/>
    </location>
</feature>
<dbReference type="GeneID" id="73470120"/>
<proteinExistence type="predicted"/>
<accession>A0A8J5QE53</accession>
<dbReference type="OrthoDB" id="5555409at2759"/>
<evidence type="ECO:0000259" key="1">
    <source>
        <dbReference type="Pfam" id="PF01281"/>
    </source>
</evidence>
<organism evidence="2 3">
    <name type="scientific">[Candida] subhashii</name>
    <dbReference type="NCBI Taxonomy" id="561895"/>
    <lineage>
        <taxon>Eukaryota</taxon>
        <taxon>Fungi</taxon>
        <taxon>Dikarya</taxon>
        <taxon>Ascomycota</taxon>
        <taxon>Saccharomycotina</taxon>
        <taxon>Pichiomycetes</taxon>
        <taxon>Debaryomycetaceae</taxon>
        <taxon>Spathaspora</taxon>
    </lineage>
</organism>
<protein>
    <recommendedName>
        <fullName evidence="1">Ribosomal protein L9 domain-containing protein</fullName>
    </recommendedName>
</protein>
<comment type="caution">
    <text evidence="2">The sequence shown here is derived from an EMBL/GenBank/DDBJ whole genome shotgun (WGS) entry which is preliminary data.</text>
</comment>
<dbReference type="Pfam" id="PF01281">
    <property type="entry name" value="Ribosomal_L9_N"/>
    <property type="match status" value="1"/>
</dbReference>
<dbReference type="Proteomes" id="UP000694255">
    <property type="component" value="Unassembled WGS sequence"/>
</dbReference>
<dbReference type="GO" id="GO:0005840">
    <property type="term" value="C:ribosome"/>
    <property type="evidence" value="ECO:0007669"/>
    <property type="project" value="InterPro"/>
</dbReference>
<name>A0A8J5QE53_9ASCO</name>
<dbReference type="RefSeq" id="XP_049263373.1">
    <property type="nucleotide sequence ID" value="XM_049407163.1"/>
</dbReference>
<keyword evidence="3" id="KW-1185">Reference proteome</keyword>
<sequence length="222" mass="25277">MFQSTSRKVVTATGLVFVRFRAHKYPVQKIPIQLLKDVPNVGVRGEILQVKPAFMRNYLHHKNKACYITPTQGPRIDVVTVEPKAKQPVEHKPQITEEPTEKPVVEALSMDELSDLFKNMTSNVPDELVIKPSEPEYTIAKLTERVPSLQYFMKEYLPITKEYVKDTLKDEADVNVPVEEITLASIETPDEPIEEITMVGKYLLKITSPTEDADLTTEIEVR</sequence>
<dbReference type="InterPro" id="IPR020070">
    <property type="entry name" value="Ribosomal_bL9_N"/>
</dbReference>
<evidence type="ECO:0000313" key="3">
    <source>
        <dbReference type="Proteomes" id="UP000694255"/>
    </source>
</evidence>
<reference evidence="2 3" key="1">
    <citation type="journal article" date="2021" name="DNA Res.">
        <title>Genome analysis of Candida subhashii reveals its hybrid nature and dual mitochondrial genome conformations.</title>
        <authorList>
            <person name="Mixao V."/>
            <person name="Hegedusova E."/>
            <person name="Saus E."/>
            <person name="Pryszcz L.P."/>
            <person name="Cillingova A."/>
            <person name="Nosek J."/>
            <person name="Gabaldon T."/>
        </authorList>
    </citation>
    <scope>NUCLEOTIDE SEQUENCE [LARGE SCALE GENOMIC DNA]</scope>
    <source>
        <strain evidence="2 3">CBS 10753</strain>
    </source>
</reference>
<dbReference type="GO" id="GO:0003735">
    <property type="term" value="F:structural constituent of ribosome"/>
    <property type="evidence" value="ECO:0007669"/>
    <property type="project" value="InterPro"/>
</dbReference>
<dbReference type="AlphaFoldDB" id="A0A8J5QE53"/>
<dbReference type="PANTHER" id="PTHR21368">
    <property type="entry name" value="50S RIBOSOMAL PROTEIN L9"/>
    <property type="match status" value="1"/>
</dbReference>